<reference evidence="2 3" key="1">
    <citation type="journal article" date="2016" name="Nat. Commun.">
        <title>Thousands of microbial genomes shed light on interconnected biogeochemical processes in an aquifer system.</title>
        <authorList>
            <person name="Anantharaman K."/>
            <person name="Brown C.T."/>
            <person name="Hug L.A."/>
            <person name="Sharon I."/>
            <person name="Castelle C.J."/>
            <person name="Probst A.J."/>
            <person name="Thomas B.C."/>
            <person name="Singh A."/>
            <person name="Wilkins M.J."/>
            <person name="Karaoz U."/>
            <person name="Brodie E.L."/>
            <person name="Williams K.H."/>
            <person name="Hubbard S.S."/>
            <person name="Banfield J.F."/>
        </authorList>
    </citation>
    <scope>NUCLEOTIDE SEQUENCE [LARGE SCALE GENOMIC DNA]</scope>
</reference>
<dbReference type="STRING" id="1798471.A3A21_02125"/>
<gene>
    <name evidence="2" type="ORF">A3A21_02125</name>
</gene>
<dbReference type="AlphaFoldDB" id="A0A1F6BZA7"/>
<evidence type="ECO:0000313" key="2">
    <source>
        <dbReference type="EMBL" id="OGG42158.1"/>
    </source>
</evidence>
<keyword evidence="1" id="KW-0472">Membrane</keyword>
<feature type="transmembrane region" description="Helical" evidence="1">
    <location>
        <begin position="47"/>
        <end position="67"/>
    </location>
</feature>
<name>A0A1F6BZA7_9BACT</name>
<evidence type="ECO:0000313" key="3">
    <source>
        <dbReference type="Proteomes" id="UP000176996"/>
    </source>
</evidence>
<evidence type="ECO:0008006" key="4">
    <source>
        <dbReference type="Google" id="ProtNLM"/>
    </source>
</evidence>
<comment type="caution">
    <text evidence="2">The sequence shown here is derived from an EMBL/GenBank/DDBJ whole genome shotgun (WGS) entry which is preliminary data.</text>
</comment>
<protein>
    <recommendedName>
        <fullName evidence="4">DoxX family protein</fullName>
    </recommendedName>
</protein>
<proteinExistence type="predicted"/>
<organism evidence="2 3">
    <name type="scientific">Candidatus Jorgensenbacteria bacterium RIFCSPLOWO2_01_FULL_45_25b</name>
    <dbReference type="NCBI Taxonomy" id="1798471"/>
    <lineage>
        <taxon>Bacteria</taxon>
        <taxon>Candidatus Joergenseniibacteriota</taxon>
    </lineage>
</organism>
<dbReference type="EMBL" id="MFKK01000004">
    <property type="protein sequence ID" value="OGG42158.1"/>
    <property type="molecule type" value="Genomic_DNA"/>
</dbReference>
<sequence length="121" mass="13816">MTNTKKIEWILRIAVAGEFLGHGIFALQGKEQWIGWIGKLAGVEAGLATQLLFFVGIGDVLIAIFVLLRPMRPILLWAAFWGFWTALVRPIVGEPIWDFVERWANWGAPLALWFLLRKEKK</sequence>
<evidence type="ECO:0000256" key="1">
    <source>
        <dbReference type="SAM" id="Phobius"/>
    </source>
</evidence>
<keyword evidence="1" id="KW-0812">Transmembrane</keyword>
<dbReference type="Proteomes" id="UP000176996">
    <property type="component" value="Unassembled WGS sequence"/>
</dbReference>
<accession>A0A1F6BZA7</accession>
<feature type="transmembrane region" description="Helical" evidence="1">
    <location>
        <begin position="9"/>
        <end position="27"/>
    </location>
</feature>
<keyword evidence="1" id="KW-1133">Transmembrane helix</keyword>
<feature type="transmembrane region" description="Helical" evidence="1">
    <location>
        <begin position="74"/>
        <end position="93"/>
    </location>
</feature>